<dbReference type="Pfam" id="PF05222">
    <property type="entry name" value="AlaDh_PNT_N"/>
    <property type="match status" value="1"/>
</dbReference>
<feature type="domain" description="Alanine dehydrogenase/pyridine nucleotide transhydrogenase NAD(H)-binding" evidence="9">
    <location>
        <begin position="149"/>
        <end position="297"/>
    </location>
</feature>
<evidence type="ECO:0000259" key="10">
    <source>
        <dbReference type="SMART" id="SM01003"/>
    </source>
</evidence>
<evidence type="ECO:0000313" key="12">
    <source>
        <dbReference type="Proteomes" id="UP000229730"/>
    </source>
</evidence>
<dbReference type="AlphaFoldDB" id="A0A2G4YLU4"/>
<dbReference type="RefSeq" id="WP_099475188.1">
    <property type="nucleotide sequence ID" value="NZ_CAXBMK010000006.1"/>
</dbReference>
<evidence type="ECO:0000256" key="6">
    <source>
        <dbReference type="PIRSR" id="PIRSR000183-1"/>
    </source>
</evidence>
<feature type="binding site" evidence="8">
    <location>
        <position position="198"/>
    </location>
    <ligand>
        <name>NAD(+)</name>
        <dbReference type="ChEBI" id="CHEBI:57540"/>
    </ligand>
</feature>
<dbReference type="SUPFAM" id="SSF51735">
    <property type="entry name" value="NAD(P)-binding Rossmann-fold domains"/>
    <property type="match status" value="1"/>
</dbReference>
<dbReference type="SMART" id="SM01002">
    <property type="entry name" value="AlaDh_PNT_C"/>
    <property type="match status" value="1"/>
</dbReference>
<feature type="binding site" evidence="8">
    <location>
        <position position="279"/>
    </location>
    <ligand>
        <name>NAD(+)</name>
        <dbReference type="ChEBI" id="CHEBI:57540"/>
    </ligand>
</feature>
<dbReference type="InterPro" id="IPR007698">
    <property type="entry name" value="AlaDH/PNT_NAD(H)-bd"/>
</dbReference>
<feature type="binding site" evidence="8">
    <location>
        <position position="134"/>
    </location>
    <ligand>
        <name>NAD(+)</name>
        <dbReference type="ChEBI" id="CHEBI:57540"/>
    </ligand>
</feature>
<feature type="domain" description="Alanine dehydrogenase/pyridine nucleotide transhydrogenase N-terminal" evidence="10">
    <location>
        <begin position="4"/>
        <end position="137"/>
    </location>
</feature>
<evidence type="ECO:0000256" key="7">
    <source>
        <dbReference type="PIRSR" id="PIRSR000183-2"/>
    </source>
</evidence>
<dbReference type="InterPro" id="IPR036291">
    <property type="entry name" value="NAD(P)-bd_dom_sf"/>
</dbReference>
<feature type="active site" description="Proton donor/acceptor" evidence="6">
    <location>
        <position position="270"/>
    </location>
</feature>
<keyword evidence="12" id="KW-1185">Reference proteome</keyword>
<feature type="binding site" evidence="8">
    <location>
        <begin position="298"/>
        <end position="301"/>
    </location>
    <ligand>
        <name>NAD(+)</name>
        <dbReference type="ChEBI" id="CHEBI:57540"/>
    </ligand>
</feature>
<feature type="binding site" evidence="7">
    <location>
        <position position="15"/>
    </location>
    <ligand>
        <name>substrate</name>
    </ligand>
</feature>
<dbReference type="InterPro" id="IPR007886">
    <property type="entry name" value="AlaDH/PNT_N"/>
</dbReference>
<evidence type="ECO:0000313" key="11">
    <source>
        <dbReference type="EMBL" id="PHZ83295.1"/>
    </source>
</evidence>
<name>A0A2G4YLU4_9PROT</name>
<dbReference type="OrthoDB" id="9804592at2"/>
<evidence type="ECO:0000256" key="1">
    <source>
        <dbReference type="ARBA" id="ARBA00005689"/>
    </source>
</evidence>
<feature type="active site" description="Proton donor/acceptor" evidence="6">
    <location>
        <position position="96"/>
    </location>
</feature>
<evidence type="ECO:0000256" key="8">
    <source>
        <dbReference type="PIRSR" id="PIRSR000183-3"/>
    </source>
</evidence>
<dbReference type="PANTHER" id="PTHR42795:SF1">
    <property type="entry name" value="ALANINE DEHYDROGENASE"/>
    <property type="match status" value="1"/>
</dbReference>
<accession>A0A2G4YLU4</accession>
<keyword evidence="3 5" id="KW-0560">Oxidoreductase</keyword>
<dbReference type="PIRSF" id="PIRSF000183">
    <property type="entry name" value="Alanine_dh"/>
    <property type="match status" value="1"/>
</dbReference>
<dbReference type="Proteomes" id="UP000229730">
    <property type="component" value="Unassembled WGS sequence"/>
</dbReference>
<proteinExistence type="inferred from homology"/>
<dbReference type="CDD" id="cd05305">
    <property type="entry name" value="L-AlaDH"/>
    <property type="match status" value="1"/>
</dbReference>
<dbReference type="GO" id="GO:0000286">
    <property type="term" value="F:alanine dehydrogenase activity"/>
    <property type="evidence" value="ECO:0007669"/>
    <property type="project" value="UniProtKB-UniRule"/>
</dbReference>
<protein>
    <recommendedName>
        <fullName evidence="2 5">Alanine dehydrogenase</fullName>
        <ecNumber evidence="2 5">1.4.1.1</ecNumber>
    </recommendedName>
</protein>
<evidence type="ECO:0000256" key="3">
    <source>
        <dbReference type="ARBA" id="ARBA00023002"/>
    </source>
</evidence>
<evidence type="ECO:0000256" key="5">
    <source>
        <dbReference type="PIRNR" id="PIRNR000183"/>
    </source>
</evidence>
<dbReference type="FunFam" id="3.40.50.720:FF:000049">
    <property type="entry name" value="Alanine dehydrogenase"/>
    <property type="match status" value="1"/>
</dbReference>
<dbReference type="SMART" id="SM01003">
    <property type="entry name" value="AlaDh_PNT_N"/>
    <property type="match status" value="1"/>
</dbReference>
<keyword evidence="4 5" id="KW-0520">NAD</keyword>
<dbReference type="GO" id="GO:0000166">
    <property type="term" value="F:nucleotide binding"/>
    <property type="evidence" value="ECO:0007669"/>
    <property type="project" value="UniProtKB-KW"/>
</dbReference>
<dbReference type="Pfam" id="PF01262">
    <property type="entry name" value="AlaDh_PNT_C"/>
    <property type="match status" value="1"/>
</dbReference>
<comment type="caution">
    <text evidence="11">The sequence shown here is derived from an EMBL/GenBank/DDBJ whole genome shotgun (WGS) entry which is preliminary data.</text>
</comment>
<keyword evidence="8" id="KW-0547">Nucleotide-binding</keyword>
<dbReference type="EC" id="1.4.1.1" evidence="2 5"/>
<evidence type="ECO:0000256" key="4">
    <source>
        <dbReference type="ARBA" id="ARBA00023027"/>
    </source>
</evidence>
<comment type="catalytic activity">
    <reaction evidence="5">
        <text>L-alanine + NAD(+) + H2O = pyruvate + NH4(+) + NADH + H(+)</text>
        <dbReference type="Rhea" id="RHEA:18405"/>
        <dbReference type="ChEBI" id="CHEBI:15361"/>
        <dbReference type="ChEBI" id="CHEBI:15377"/>
        <dbReference type="ChEBI" id="CHEBI:15378"/>
        <dbReference type="ChEBI" id="CHEBI:28938"/>
        <dbReference type="ChEBI" id="CHEBI:57540"/>
        <dbReference type="ChEBI" id="CHEBI:57945"/>
        <dbReference type="ChEBI" id="CHEBI:57972"/>
        <dbReference type="EC" id="1.4.1.1"/>
    </reaction>
</comment>
<organism evidence="11 12">
    <name type="scientific">Paremcibacter congregatus</name>
    <dbReference type="NCBI Taxonomy" id="2043170"/>
    <lineage>
        <taxon>Bacteria</taxon>
        <taxon>Pseudomonadati</taxon>
        <taxon>Pseudomonadota</taxon>
        <taxon>Alphaproteobacteria</taxon>
        <taxon>Emcibacterales</taxon>
        <taxon>Emcibacteraceae</taxon>
        <taxon>Paremcibacter</taxon>
    </lineage>
</organism>
<feature type="binding site" evidence="7">
    <location>
        <position position="75"/>
    </location>
    <ligand>
        <name>substrate</name>
    </ligand>
</feature>
<dbReference type="PANTHER" id="PTHR42795">
    <property type="entry name" value="ALANINE DEHYDROGENASE"/>
    <property type="match status" value="1"/>
</dbReference>
<dbReference type="NCBIfam" id="TIGR00518">
    <property type="entry name" value="alaDH"/>
    <property type="match status" value="1"/>
</dbReference>
<evidence type="ECO:0000259" key="9">
    <source>
        <dbReference type="SMART" id="SM01002"/>
    </source>
</evidence>
<sequence length="368" mass="38406">MIVGVPKEIKVHEYRVGLTPASASEFIRNGHKVIVETNAGAGIGFSDADYTAVGAEIIPTAAEVFAQAEMIIKVKEPQLPECAMLTENHLLYTYLHLAPDPAQTDALLKSGCTAIAYETVTNDAGGLPLLAPMSEVAGRMSIQAGAHALEKSVGGRGLLLGGVPGVAPAKVVVIGGGVSGMNAAEMAVGMGADVSIFDRNLDVLRRLDARFRGAVKTRYSTAHDLEEAVLDADLVIGAVLVAGAAAPKLVTADMVKRMKDGAVLVDISIDQGGCFENSRPTTHAEPTFVVDGVVHYCVANMPGGVARTSTFALNNATLPFGLALANKGWKQACKDDKHLANGVNVSDGFVTYKAVADALGKEYRPLDL</sequence>
<dbReference type="InParanoid" id="A0A2G4YLU4"/>
<evidence type="ECO:0000256" key="2">
    <source>
        <dbReference type="ARBA" id="ARBA00012897"/>
    </source>
</evidence>
<feature type="binding site" evidence="8">
    <location>
        <begin position="267"/>
        <end position="270"/>
    </location>
    <ligand>
        <name>NAD(+)</name>
        <dbReference type="ChEBI" id="CHEBI:57540"/>
    </ligand>
</feature>
<reference evidence="11 12" key="1">
    <citation type="submission" date="2017-10" db="EMBL/GenBank/DDBJ databases">
        <title>Frigbacter circumglobatus gen. nov. sp. nov., isolated from sediment cultured in situ.</title>
        <authorList>
            <person name="Zhao Z."/>
        </authorList>
    </citation>
    <scope>NUCLEOTIDE SEQUENCE [LARGE SCALE GENOMIC DNA]</scope>
    <source>
        <strain evidence="11 12">ZYL</strain>
    </source>
</reference>
<feature type="binding site" evidence="8">
    <location>
        <position position="220"/>
    </location>
    <ligand>
        <name>NAD(+)</name>
        <dbReference type="ChEBI" id="CHEBI:57540"/>
    </ligand>
</feature>
<gene>
    <name evidence="11" type="primary">ald</name>
    <name evidence="11" type="ORF">CRD36_17160</name>
</gene>
<dbReference type="InterPro" id="IPR008141">
    <property type="entry name" value="Ala_DH"/>
</dbReference>
<dbReference type="SUPFAM" id="SSF52283">
    <property type="entry name" value="Formate/glycerate dehydrogenase catalytic domain-like"/>
    <property type="match status" value="1"/>
</dbReference>
<comment type="similarity">
    <text evidence="1 5">Belongs to the AlaDH/PNT family.</text>
</comment>
<dbReference type="EMBL" id="PDEM01000033">
    <property type="protein sequence ID" value="PHZ83295.1"/>
    <property type="molecule type" value="Genomic_DNA"/>
</dbReference>
<feature type="binding site" evidence="8">
    <location>
        <begin position="239"/>
        <end position="240"/>
    </location>
    <ligand>
        <name>NAD(+)</name>
        <dbReference type="ChEBI" id="CHEBI:57540"/>
    </ligand>
</feature>
<dbReference type="GO" id="GO:0042853">
    <property type="term" value="P:L-alanine catabolic process"/>
    <property type="evidence" value="ECO:0007669"/>
    <property type="project" value="InterPro"/>
</dbReference>
<dbReference type="Gene3D" id="3.40.50.720">
    <property type="entry name" value="NAD(P)-binding Rossmann-like Domain"/>
    <property type="match status" value="2"/>
</dbReference>
<dbReference type="GO" id="GO:0005886">
    <property type="term" value="C:plasma membrane"/>
    <property type="evidence" value="ECO:0007669"/>
    <property type="project" value="TreeGrafter"/>
</dbReference>